<protein>
    <submittedName>
        <fullName evidence="6">Serine/threonine-protein kinase PrkC</fullName>
        <ecNumber evidence="6">2.7.11.1</ecNumber>
    </submittedName>
</protein>
<keyword evidence="6" id="KW-0418">Kinase</keyword>
<accession>A0A5B9WAL7</accession>
<dbReference type="InterPro" id="IPR015943">
    <property type="entry name" value="WD40/YVTN_repeat-like_dom_sf"/>
</dbReference>
<dbReference type="InterPro" id="IPR001680">
    <property type="entry name" value="WD40_rpt"/>
</dbReference>
<dbReference type="GO" id="GO:0005524">
    <property type="term" value="F:ATP binding"/>
    <property type="evidence" value="ECO:0007669"/>
    <property type="project" value="InterPro"/>
</dbReference>
<keyword evidence="1 3" id="KW-0853">WD repeat</keyword>
<feature type="domain" description="Protein kinase" evidence="5">
    <location>
        <begin position="73"/>
        <end position="360"/>
    </location>
</feature>
<name>A0A5B9WAL7_9BACT</name>
<dbReference type="PANTHER" id="PTHR19848:SF8">
    <property type="entry name" value="F-BOX AND WD REPEAT DOMAIN CONTAINING 7"/>
    <property type="match status" value="1"/>
</dbReference>
<gene>
    <name evidence="6" type="primary">prkC_46</name>
    <name evidence="6" type="ORF">OJF2_56560</name>
</gene>
<dbReference type="InterPro" id="IPR011009">
    <property type="entry name" value="Kinase-like_dom_sf"/>
</dbReference>
<feature type="region of interest" description="Disordered" evidence="4">
    <location>
        <begin position="170"/>
        <end position="189"/>
    </location>
</feature>
<dbReference type="PROSITE" id="PS50082">
    <property type="entry name" value="WD_REPEATS_2"/>
    <property type="match status" value="3"/>
</dbReference>
<dbReference type="InterPro" id="IPR008271">
    <property type="entry name" value="Ser/Thr_kinase_AS"/>
</dbReference>
<dbReference type="SMART" id="SM00220">
    <property type="entry name" value="S_TKc"/>
    <property type="match status" value="1"/>
</dbReference>
<keyword evidence="6" id="KW-0808">Transferase</keyword>
<dbReference type="Pfam" id="PF00069">
    <property type="entry name" value="Pkinase"/>
    <property type="match status" value="1"/>
</dbReference>
<evidence type="ECO:0000256" key="2">
    <source>
        <dbReference type="ARBA" id="ARBA00022737"/>
    </source>
</evidence>
<dbReference type="InterPro" id="IPR011047">
    <property type="entry name" value="Quinoprotein_ADH-like_sf"/>
</dbReference>
<evidence type="ECO:0000313" key="6">
    <source>
        <dbReference type="EMBL" id="QEH37071.1"/>
    </source>
</evidence>
<dbReference type="PROSITE" id="PS00108">
    <property type="entry name" value="PROTEIN_KINASE_ST"/>
    <property type="match status" value="1"/>
</dbReference>
<dbReference type="OrthoDB" id="500858at2"/>
<dbReference type="PROSITE" id="PS50011">
    <property type="entry name" value="PROTEIN_KINASE_DOM"/>
    <property type="match status" value="1"/>
</dbReference>
<keyword evidence="2" id="KW-0677">Repeat</keyword>
<dbReference type="EMBL" id="CP042997">
    <property type="protein sequence ID" value="QEH37071.1"/>
    <property type="molecule type" value="Genomic_DNA"/>
</dbReference>
<dbReference type="Gene3D" id="3.30.200.20">
    <property type="entry name" value="Phosphorylase Kinase, domain 1"/>
    <property type="match status" value="1"/>
</dbReference>
<dbReference type="Gene3D" id="1.10.510.10">
    <property type="entry name" value="Transferase(Phosphotransferase) domain 1"/>
    <property type="match status" value="1"/>
</dbReference>
<dbReference type="Gene3D" id="2.130.10.10">
    <property type="entry name" value="YVTN repeat-like/Quinoprotein amine dehydrogenase"/>
    <property type="match status" value="4"/>
</dbReference>
<evidence type="ECO:0000259" key="5">
    <source>
        <dbReference type="PROSITE" id="PS50011"/>
    </source>
</evidence>
<keyword evidence="7" id="KW-1185">Reference proteome</keyword>
<dbReference type="SUPFAM" id="SSF50998">
    <property type="entry name" value="Quinoprotein alcohol dehydrogenase-like"/>
    <property type="match status" value="2"/>
</dbReference>
<dbReference type="InterPro" id="IPR000719">
    <property type="entry name" value="Prot_kinase_dom"/>
</dbReference>
<dbReference type="GO" id="GO:0004674">
    <property type="term" value="F:protein serine/threonine kinase activity"/>
    <property type="evidence" value="ECO:0007669"/>
    <property type="project" value="UniProtKB-EC"/>
</dbReference>
<feature type="repeat" description="WD" evidence="3">
    <location>
        <begin position="1112"/>
        <end position="1143"/>
    </location>
</feature>
<sequence>MSDREPDFDLRELERAEVALEVCDRLRRGHEVRPEDFPGQEEALRGLLPTLRLMSGLPAPESIPPAIGRLGDFRLVREVSRGGMGVVYEAIQESLGRRVALKVLPQAAALDDRQLRRFRVESQAAASLNHPNIVPVFATGSAEGSHYYAMRFIDGRDLARVIRSLRRDDPDETELLPATPRPEALPLSARGPGFVREAARLAKQAAEALDHAHAADILHRDIKPSNLIVDDGGTLWVADFGLARFRGGLDLTATGEAPGTPRYMSPEQALGRRAPLDGRADIYSLGVTFYELLTLRPAFPGTDRVELLRRIAHEQPVRPSRIDATIPADLETIILKAMEKAPEHRYATAAELADDLGRFLEGRPILARRPGLAERVSRWLWRHRAMTAAAAGGLALALAGVGLAGLRYTTVLRAEVERADRNAEAAERHRYLADRHYVAAQLRLAQQAVEARDFETAQDLLDEIGPGSGYGASAEFAFRLLDHLATRELLHLPDGDGENLLLSASLDGRTAASHHGPGSITVWDIPARRLRFRIEELGYRNRGPRISSDGRLLVATRWRDEVGARPEIAVWDASTGGPFATRHVPDAPPADRVRDWVRLLAGDRLIALEWVDDHDRVSVRIWKLEPGLAAAPPLVSMDGLAGFVGASDAACMATVEGGRLKIREAETGTMVREYADAVHGHEHVLSADGRILATSVDGTGILLRGALEAREPSRLAFAEPLHGLAFDPTCERLAAVTAGEVVHVWDLRDGRRRSLEPHAPGARRGPVQLTFSTGGGLLVTYPRGRNEARLPTRVWDVETGALKGELPCWGEDTPSRCVFLPGDRSMLAGVGMAPRIWNFEPEPESPQPAGHADEAWAAAYSPDGRLLATGSNDTDERRTIKLWEPETGREVLGWHGGEGTVSSIAFSPDGRQVATGHLASAGNLRIWDAATGRLVKAIDGHPDRLRSVAFSPDGRTVAAAGGLSAEKGRDWTIRLFDPGTGARVRELPGHSDTVRSVAFTPDGRRLISTGNDRLAHLWDIESGSVLATARGAFSFAGLAVSPDGRFVAIADEAGAVTVRDTETLAARVTFRPTRDLLLNLAYSHDGRSIASCGRSGVIRVWDAATGQEMLVLDGQKARVNAVAFAPDGSSLAACSHDGRVRLWRAGQGRLGAGSAE</sequence>
<dbReference type="KEGG" id="agv:OJF2_56560"/>
<evidence type="ECO:0000256" key="1">
    <source>
        <dbReference type="ARBA" id="ARBA00022574"/>
    </source>
</evidence>
<proteinExistence type="predicted"/>
<dbReference type="EC" id="2.7.11.1" evidence="6"/>
<dbReference type="SMART" id="SM00320">
    <property type="entry name" value="WD40"/>
    <property type="match status" value="9"/>
</dbReference>
<organism evidence="6 7">
    <name type="scientific">Aquisphaera giovannonii</name>
    <dbReference type="NCBI Taxonomy" id="406548"/>
    <lineage>
        <taxon>Bacteria</taxon>
        <taxon>Pseudomonadati</taxon>
        <taxon>Planctomycetota</taxon>
        <taxon>Planctomycetia</taxon>
        <taxon>Isosphaerales</taxon>
        <taxon>Isosphaeraceae</taxon>
        <taxon>Aquisphaera</taxon>
    </lineage>
</organism>
<dbReference type="SUPFAM" id="SSF56112">
    <property type="entry name" value="Protein kinase-like (PK-like)"/>
    <property type="match status" value="1"/>
</dbReference>
<dbReference type="Proteomes" id="UP000324233">
    <property type="component" value="Chromosome"/>
</dbReference>
<dbReference type="CDD" id="cd00200">
    <property type="entry name" value="WD40"/>
    <property type="match status" value="1"/>
</dbReference>
<dbReference type="PROSITE" id="PS00678">
    <property type="entry name" value="WD_REPEATS_1"/>
    <property type="match status" value="1"/>
</dbReference>
<dbReference type="PROSITE" id="PS50294">
    <property type="entry name" value="WD_REPEATS_REGION"/>
    <property type="match status" value="2"/>
</dbReference>
<feature type="repeat" description="WD" evidence="3">
    <location>
        <begin position="1070"/>
        <end position="1111"/>
    </location>
</feature>
<dbReference type="CDD" id="cd14014">
    <property type="entry name" value="STKc_PknB_like"/>
    <property type="match status" value="1"/>
</dbReference>
<feature type="repeat" description="WD" evidence="3">
    <location>
        <begin position="987"/>
        <end position="1028"/>
    </location>
</feature>
<dbReference type="Pfam" id="PF00400">
    <property type="entry name" value="WD40"/>
    <property type="match status" value="6"/>
</dbReference>
<dbReference type="PANTHER" id="PTHR19848">
    <property type="entry name" value="WD40 REPEAT PROTEIN"/>
    <property type="match status" value="1"/>
</dbReference>
<dbReference type="RefSeq" id="WP_148596682.1">
    <property type="nucleotide sequence ID" value="NZ_CP042997.1"/>
</dbReference>
<evidence type="ECO:0000313" key="7">
    <source>
        <dbReference type="Proteomes" id="UP000324233"/>
    </source>
</evidence>
<dbReference type="InterPro" id="IPR019775">
    <property type="entry name" value="WD40_repeat_CS"/>
</dbReference>
<reference evidence="6 7" key="1">
    <citation type="submission" date="2019-08" db="EMBL/GenBank/DDBJ databases">
        <title>Deep-cultivation of Planctomycetes and their phenomic and genomic characterization uncovers novel biology.</title>
        <authorList>
            <person name="Wiegand S."/>
            <person name="Jogler M."/>
            <person name="Boedeker C."/>
            <person name="Pinto D."/>
            <person name="Vollmers J."/>
            <person name="Rivas-Marin E."/>
            <person name="Kohn T."/>
            <person name="Peeters S.H."/>
            <person name="Heuer A."/>
            <person name="Rast P."/>
            <person name="Oberbeckmann S."/>
            <person name="Bunk B."/>
            <person name="Jeske O."/>
            <person name="Meyerdierks A."/>
            <person name="Storesund J.E."/>
            <person name="Kallscheuer N."/>
            <person name="Luecker S."/>
            <person name="Lage O.M."/>
            <person name="Pohl T."/>
            <person name="Merkel B.J."/>
            <person name="Hornburger P."/>
            <person name="Mueller R.-W."/>
            <person name="Bruemmer F."/>
            <person name="Labrenz M."/>
            <person name="Spormann A.M."/>
            <person name="Op den Camp H."/>
            <person name="Overmann J."/>
            <person name="Amann R."/>
            <person name="Jetten M.S.M."/>
            <person name="Mascher T."/>
            <person name="Medema M.H."/>
            <person name="Devos D.P."/>
            <person name="Kaster A.-K."/>
            <person name="Ovreas L."/>
            <person name="Rohde M."/>
            <person name="Galperin M.Y."/>
            <person name="Jogler C."/>
        </authorList>
    </citation>
    <scope>NUCLEOTIDE SEQUENCE [LARGE SCALE GENOMIC DNA]</scope>
    <source>
        <strain evidence="6 7">OJF2</strain>
    </source>
</reference>
<dbReference type="AlphaFoldDB" id="A0A5B9WAL7"/>
<evidence type="ECO:0000256" key="3">
    <source>
        <dbReference type="PROSITE-ProRule" id="PRU00221"/>
    </source>
</evidence>
<evidence type="ECO:0000256" key="4">
    <source>
        <dbReference type="SAM" id="MobiDB-lite"/>
    </source>
</evidence>